<dbReference type="AlphaFoldDB" id="A0A0P7UXL1"/>
<dbReference type="PANTHER" id="PTHR44324">
    <property type="entry name" value="WD40 REPEAT DOMAIN 95"/>
    <property type="match status" value="1"/>
</dbReference>
<evidence type="ECO:0000256" key="4">
    <source>
        <dbReference type="SAM" id="MobiDB-lite"/>
    </source>
</evidence>
<dbReference type="Pfam" id="PF00400">
    <property type="entry name" value="WD40"/>
    <property type="match status" value="4"/>
</dbReference>
<name>A0A0P7UXL1_SCLFO</name>
<feature type="compositionally biased region" description="Polar residues" evidence="4">
    <location>
        <begin position="896"/>
        <end position="908"/>
    </location>
</feature>
<dbReference type="SUPFAM" id="SSF50978">
    <property type="entry name" value="WD40 repeat-like"/>
    <property type="match status" value="1"/>
</dbReference>
<protein>
    <submittedName>
        <fullName evidence="5">WD repeat-containing protein 49-like</fullName>
    </submittedName>
</protein>
<dbReference type="InterPro" id="IPR036322">
    <property type="entry name" value="WD40_repeat_dom_sf"/>
</dbReference>
<feature type="repeat" description="WD" evidence="3">
    <location>
        <begin position="620"/>
        <end position="661"/>
    </location>
</feature>
<feature type="repeat" description="WD" evidence="3">
    <location>
        <begin position="418"/>
        <end position="459"/>
    </location>
</feature>
<reference evidence="5 6" key="1">
    <citation type="submission" date="2015-08" db="EMBL/GenBank/DDBJ databases">
        <title>The genome of the Asian arowana (Scleropages formosus).</title>
        <authorList>
            <person name="Tan M.H."/>
            <person name="Gan H.M."/>
            <person name="Croft L.J."/>
            <person name="Austin C.M."/>
        </authorList>
    </citation>
    <scope>NUCLEOTIDE SEQUENCE [LARGE SCALE GENOMIC DNA]</scope>
    <source>
        <strain evidence="5">Aro1</strain>
    </source>
</reference>
<dbReference type="InterPro" id="IPR011044">
    <property type="entry name" value="Quino_amine_DH_bsu"/>
</dbReference>
<gene>
    <name evidence="5" type="ORF">Z043_105934</name>
</gene>
<dbReference type="PROSITE" id="PS00678">
    <property type="entry name" value="WD_REPEATS_1"/>
    <property type="match status" value="1"/>
</dbReference>
<dbReference type="Proteomes" id="UP000034805">
    <property type="component" value="Unassembled WGS sequence"/>
</dbReference>
<feature type="region of interest" description="Disordered" evidence="4">
    <location>
        <begin position="855"/>
        <end position="920"/>
    </location>
</feature>
<dbReference type="SUPFAM" id="SSF47473">
    <property type="entry name" value="EF-hand"/>
    <property type="match status" value="1"/>
</dbReference>
<organism evidence="5 6">
    <name type="scientific">Scleropages formosus</name>
    <name type="common">Asian bonytongue</name>
    <name type="synonym">Osteoglossum formosum</name>
    <dbReference type="NCBI Taxonomy" id="113540"/>
    <lineage>
        <taxon>Eukaryota</taxon>
        <taxon>Metazoa</taxon>
        <taxon>Chordata</taxon>
        <taxon>Craniata</taxon>
        <taxon>Vertebrata</taxon>
        <taxon>Euteleostomi</taxon>
        <taxon>Actinopterygii</taxon>
        <taxon>Neopterygii</taxon>
        <taxon>Teleostei</taxon>
        <taxon>Osteoglossocephala</taxon>
        <taxon>Osteoglossomorpha</taxon>
        <taxon>Osteoglossiformes</taxon>
        <taxon>Osteoglossidae</taxon>
        <taxon>Scleropages</taxon>
    </lineage>
</organism>
<dbReference type="PROSITE" id="PS50294">
    <property type="entry name" value="WD_REPEATS_REGION"/>
    <property type="match status" value="1"/>
</dbReference>
<feature type="non-terminal residue" evidence="5">
    <location>
        <position position="1006"/>
    </location>
</feature>
<dbReference type="InterPro" id="IPR015943">
    <property type="entry name" value="WD40/YVTN_repeat-like_dom_sf"/>
</dbReference>
<dbReference type="InterPro" id="IPR019775">
    <property type="entry name" value="WD40_repeat_CS"/>
</dbReference>
<dbReference type="InterPro" id="IPR051242">
    <property type="entry name" value="WD-EF-hand_domain"/>
</dbReference>
<evidence type="ECO:0000256" key="3">
    <source>
        <dbReference type="PROSITE-ProRule" id="PRU00221"/>
    </source>
</evidence>
<evidence type="ECO:0000313" key="5">
    <source>
        <dbReference type="EMBL" id="KPP74870.1"/>
    </source>
</evidence>
<feature type="compositionally biased region" description="Low complexity" evidence="4">
    <location>
        <begin position="990"/>
        <end position="999"/>
    </location>
</feature>
<proteinExistence type="predicted"/>
<evidence type="ECO:0000313" key="6">
    <source>
        <dbReference type="Proteomes" id="UP000034805"/>
    </source>
</evidence>
<feature type="repeat" description="WD" evidence="3">
    <location>
        <begin position="513"/>
        <end position="554"/>
    </location>
</feature>
<dbReference type="InterPro" id="IPR001680">
    <property type="entry name" value="WD40_rpt"/>
</dbReference>
<keyword evidence="1 3" id="KW-0853">WD repeat</keyword>
<evidence type="ECO:0000256" key="1">
    <source>
        <dbReference type="ARBA" id="ARBA00022574"/>
    </source>
</evidence>
<dbReference type="PANTHER" id="PTHR44324:SF3">
    <property type="entry name" value="WD REPEAT-CONTAINING PROTEIN 49-LIKE"/>
    <property type="match status" value="1"/>
</dbReference>
<comment type="caution">
    <text evidence="5">The sequence shown here is derived from an EMBL/GenBank/DDBJ whole genome shotgun (WGS) entry which is preliminary data.</text>
</comment>
<keyword evidence="2" id="KW-0677">Repeat</keyword>
<dbReference type="Gene3D" id="2.130.10.10">
    <property type="entry name" value="YVTN repeat-like/Quinoprotein amine dehydrogenase"/>
    <property type="match status" value="4"/>
</dbReference>
<dbReference type="Gene3D" id="1.10.238.10">
    <property type="entry name" value="EF-hand"/>
    <property type="match status" value="1"/>
</dbReference>
<accession>A0A0P7UXL1</accession>
<dbReference type="EMBL" id="JARO02001629">
    <property type="protein sequence ID" value="KPP74870.1"/>
    <property type="molecule type" value="Genomic_DNA"/>
</dbReference>
<dbReference type="InterPro" id="IPR011992">
    <property type="entry name" value="EF-hand-dom_pair"/>
</dbReference>
<dbReference type="SUPFAM" id="SSF50969">
    <property type="entry name" value="YVTN repeat-like/Quinoprotein amine dehydrogenase"/>
    <property type="match status" value="1"/>
</dbReference>
<sequence length="1006" mass="112289">MGGQNVHLEDELHLEHLLLLREAFDNHAPSAVASGPAGGVEELVRRVRRPGRGFTRQEGRMNSEEFQAALRALLGSECWDSQTEQLFNKVDASCNGYVDWDKLCSYLLLQHREKEFAARPRDSVLSSQPLVRHCVHNKVLLPFHHPALVQSQCGSLCQETTTRVLAVTHPLPLRFFSVSKQGTMTIWDSNLDILRTHEVPGDSSESHGDRRKFRKWTTDAVYMPNVHKIAVTTTSRDIHFFDVSTSKCFEEFHLFGIKNVPTSLCYWYDDKSPGHRSVLLWGDDSGGVSLLWFLHPQKGMFETTFSNNNRPQKIFMHDICNHSRLVSYQMAHRIHEDPVNRVICDPQADLLITSSTSATTSVVITDISFKKKCYIWKINKGVTCFDFCKPLNLLVTAGMDPAVRLWNQYVTSRPMATLHGHCTTVLDVVIYKAMGQIFSYSKDAVLKVWDVPSQSCLRSLLLKFPCVQAGRPLEHGNFPFLLLSAVPHMLLVSCRDYLGLLHLDRGDSGRAGCLTHSAPISSALYNPILKQVATGCDDSTVCLWDVETGAKCLQLSNVWNVINGQNLHKLEAIAEAEVTGVICLPDNKLLAVGWSQQITQYNITDPNVVYIQADLSWKSGQVHKEDILAADLCSARGLLATASFDGEIIIWTLETQRPLLHIHRASNIRVQPPVDKLLFLQQRARGGQWRTGALLVSSEAGHLCWWSIVGPEHKHGCFYAPQTADECVLGLNSDQDNRLLVSGDTAGSIQVWDISQFGLGAEKQQSSTDQPPLLHCWRAHDSTLVSVELLTFNDQLFLLSASTDQTARLWCWDGQYVGFFGQDQKWNLHDPTTYQLLRDPWGNCKVAVEEVGSGSRQSYGCEDQGPGKAAATGESHGSRTQTSSPPKHGMILEGSINPQGDSHQTANKTAALRPQVSQDLQKRRAARQERRLAFRNIDASKMSRVSGVCTPFQALAMQECKEFQLPRDLPMSTWMLRQGLRSILETGLGSSPQSTCSSSTERAEDV</sequence>
<feature type="region of interest" description="Disordered" evidence="4">
    <location>
        <begin position="986"/>
        <end position="1006"/>
    </location>
</feature>
<dbReference type="PROSITE" id="PS50082">
    <property type="entry name" value="WD_REPEATS_2"/>
    <property type="match status" value="3"/>
</dbReference>
<evidence type="ECO:0000256" key="2">
    <source>
        <dbReference type="ARBA" id="ARBA00022737"/>
    </source>
</evidence>
<dbReference type="SMART" id="SM00320">
    <property type="entry name" value="WD40"/>
    <property type="match status" value="10"/>
</dbReference>